<comment type="caution">
    <text evidence="1">The sequence shown here is derived from an EMBL/GenBank/DDBJ whole genome shotgun (WGS) entry which is preliminary data.</text>
</comment>
<accession>A0A9P6R8Q4</accession>
<organism evidence="1 2">
    <name type="scientific">Linnemannia gamsii</name>
    <dbReference type="NCBI Taxonomy" id="64522"/>
    <lineage>
        <taxon>Eukaryota</taxon>
        <taxon>Fungi</taxon>
        <taxon>Fungi incertae sedis</taxon>
        <taxon>Mucoromycota</taxon>
        <taxon>Mortierellomycotina</taxon>
        <taxon>Mortierellomycetes</taxon>
        <taxon>Mortierellales</taxon>
        <taxon>Mortierellaceae</taxon>
        <taxon>Linnemannia</taxon>
    </lineage>
</organism>
<dbReference type="Proteomes" id="UP000823405">
    <property type="component" value="Unassembled WGS sequence"/>
</dbReference>
<gene>
    <name evidence="1" type="ORF">BGZ97_008721</name>
</gene>
<dbReference type="EMBL" id="JAAAIN010000402">
    <property type="protein sequence ID" value="KAG0315032.1"/>
    <property type="molecule type" value="Genomic_DNA"/>
</dbReference>
<sequence length="131" mass="13342">MQMTEAMVVAPTMADTVALHEPIAAEVAASVPGAEPVADPVVPSKKRQFVTTVTVPVKRTLRSAAITSTPTLTVAAEDADGSLSSIQSPGFTSLAPTVPKTTDRATLPSTTAPIAASTAVNNRGDSLIMSL</sequence>
<dbReference type="AlphaFoldDB" id="A0A9P6R8Q4"/>
<protein>
    <submittedName>
        <fullName evidence="1">Uncharacterized protein</fullName>
    </submittedName>
</protein>
<evidence type="ECO:0000313" key="1">
    <source>
        <dbReference type="EMBL" id="KAG0315032.1"/>
    </source>
</evidence>
<proteinExistence type="predicted"/>
<evidence type="ECO:0000313" key="2">
    <source>
        <dbReference type="Proteomes" id="UP000823405"/>
    </source>
</evidence>
<name>A0A9P6R8Q4_9FUNG</name>
<reference evidence="1" key="1">
    <citation type="journal article" date="2020" name="Fungal Divers.">
        <title>Resolving the Mortierellaceae phylogeny through synthesis of multi-gene phylogenetics and phylogenomics.</title>
        <authorList>
            <person name="Vandepol N."/>
            <person name="Liber J."/>
            <person name="Desiro A."/>
            <person name="Na H."/>
            <person name="Kennedy M."/>
            <person name="Barry K."/>
            <person name="Grigoriev I.V."/>
            <person name="Miller A.N."/>
            <person name="O'Donnell K."/>
            <person name="Stajich J.E."/>
            <person name="Bonito G."/>
        </authorList>
    </citation>
    <scope>NUCLEOTIDE SEQUENCE</scope>
    <source>
        <strain evidence="1">NVP60</strain>
    </source>
</reference>
<dbReference type="OrthoDB" id="6159439at2759"/>
<keyword evidence="2" id="KW-1185">Reference proteome</keyword>